<dbReference type="InterPro" id="IPR036942">
    <property type="entry name" value="Beta-barrel_TonB_sf"/>
</dbReference>
<dbReference type="InterPro" id="IPR037066">
    <property type="entry name" value="Plug_dom_sf"/>
</dbReference>
<feature type="domain" description="TonB-dependent receptor plug" evidence="14">
    <location>
        <begin position="46"/>
        <end position="146"/>
    </location>
</feature>
<evidence type="ECO:0000256" key="12">
    <source>
        <dbReference type="SAM" id="SignalP"/>
    </source>
</evidence>
<evidence type="ECO:0000256" key="6">
    <source>
        <dbReference type="ARBA" id="ARBA00023065"/>
    </source>
</evidence>
<feature type="signal peptide" evidence="12">
    <location>
        <begin position="1"/>
        <end position="24"/>
    </location>
</feature>
<dbReference type="InterPro" id="IPR012910">
    <property type="entry name" value="Plug_dom"/>
</dbReference>
<evidence type="ECO:0000313" key="16">
    <source>
        <dbReference type="Proteomes" id="UP000321583"/>
    </source>
</evidence>
<evidence type="ECO:0000256" key="8">
    <source>
        <dbReference type="ARBA" id="ARBA00023136"/>
    </source>
</evidence>
<keyword evidence="5 12" id="KW-0732">Signal</keyword>
<sequence>MKSNLHPLPLALGVALAAAPFAAAATGAATDLDQVVVTATRTEVSLRDSLVPIQVIDRAAIERSQATSLQDLLRGRAGINLTNQGGLGKLSSLFVRGTASNQVLVLVDGVRIGSATSGMPTFQDLPVEQIERIEIVRGPHSSLYGSPEGLHHDAMSGIGSNGYRQVAGSISQRGERGWVSLRAARQRTDGINACRGTAAGWGAGCFADEPDRDGYRNTSYNLRGGVALGDSAKLEAHALDVDSFNEYDGSIFGGNEAENRQQVYGARLDWDAGNRVKLTTQAARTRDRSENFFASEGSRTFASEFDTRRDTASIQADLALAQGQQLTGGADWQDDRVNSSTPFDVDSRDNLGVFVEYQGRFGAHALQASARNDDNEQFGNHTTGSLAYGVGLGHGLRLTAGAGTGFKAPTFNDLYYPGFSNPALEPETSRSVNLGLAQEGAGWDWTVNLFQTRIEDMIGYDSGFNLVNIDKARIRGVEFTGYASLAGFDLNLELTHLDPRNDGDTSAHGNLLPRRARNSGRLDVDRAFGALKLGLTANGTGYRYDNAANSTRLAGYGTVDLRLEWNVSPAWSLQARAANVFDRQYETVSWYNQPGREYQVSVRYRSL</sequence>
<dbReference type="CDD" id="cd01347">
    <property type="entry name" value="ligand_gated_channel"/>
    <property type="match status" value="1"/>
</dbReference>
<dbReference type="GO" id="GO:0015889">
    <property type="term" value="P:cobalamin transport"/>
    <property type="evidence" value="ECO:0007669"/>
    <property type="project" value="TreeGrafter"/>
</dbReference>
<dbReference type="PANTHER" id="PTHR30069">
    <property type="entry name" value="TONB-DEPENDENT OUTER MEMBRANE RECEPTOR"/>
    <property type="match status" value="1"/>
</dbReference>
<evidence type="ECO:0000256" key="4">
    <source>
        <dbReference type="ARBA" id="ARBA00022692"/>
    </source>
</evidence>
<dbReference type="GO" id="GO:0009279">
    <property type="term" value="C:cell outer membrane"/>
    <property type="evidence" value="ECO:0007669"/>
    <property type="project" value="UniProtKB-SubCell"/>
</dbReference>
<evidence type="ECO:0000313" key="15">
    <source>
        <dbReference type="EMBL" id="TWH04261.1"/>
    </source>
</evidence>
<evidence type="ECO:0000256" key="1">
    <source>
        <dbReference type="ARBA" id="ARBA00004571"/>
    </source>
</evidence>
<dbReference type="GO" id="GO:0006811">
    <property type="term" value="P:monoatomic ion transport"/>
    <property type="evidence" value="ECO:0007669"/>
    <property type="project" value="UniProtKB-KW"/>
</dbReference>
<keyword evidence="8 10" id="KW-0472">Membrane</keyword>
<evidence type="ECO:0000256" key="11">
    <source>
        <dbReference type="RuleBase" id="RU003357"/>
    </source>
</evidence>
<keyword evidence="9 10" id="KW-0998">Cell outer membrane</keyword>
<gene>
    <name evidence="15" type="ORF">L613_007100000110</name>
</gene>
<evidence type="ECO:0000256" key="9">
    <source>
        <dbReference type="ARBA" id="ARBA00023237"/>
    </source>
</evidence>
<keyword evidence="3 10" id="KW-1134">Transmembrane beta strand</keyword>
<organism evidence="15 16">
    <name type="scientific">Pseudoxanthomonas taiwanensis J19</name>
    <dbReference type="NCBI Taxonomy" id="935569"/>
    <lineage>
        <taxon>Bacteria</taxon>
        <taxon>Pseudomonadati</taxon>
        <taxon>Pseudomonadota</taxon>
        <taxon>Gammaproteobacteria</taxon>
        <taxon>Lysobacterales</taxon>
        <taxon>Lysobacteraceae</taxon>
        <taxon>Pseudoxanthomonas</taxon>
    </lineage>
</organism>
<feature type="domain" description="TonB-dependent receptor-like beta-barrel" evidence="13">
    <location>
        <begin position="215"/>
        <end position="580"/>
    </location>
</feature>
<keyword evidence="4 10" id="KW-0812">Transmembrane</keyword>
<dbReference type="InterPro" id="IPR039426">
    <property type="entry name" value="TonB-dep_rcpt-like"/>
</dbReference>
<dbReference type="Pfam" id="PF00593">
    <property type="entry name" value="TonB_dep_Rec_b-barrel"/>
    <property type="match status" value="1"/>
</dbReference>
<evidence type="ECO:0000256" key="7">
    <source>
        <dbReference type="ARBA" id="ARBA00023077"/>
    </source>
</evidence>
<dbReference type="SUPFAM" id="SSF56935">
    <property type="entry name" value="Porins"/>
    <property type="match status" value="1"/>
</dbReference>
<dbReference type="PROSITE" id="PS52016">
    <property type="entry name" value="TONB_DEPENDENT_REC_3"/>
    <property type="match status" value="1"/>
</dbReference>
<dbReference type="PANTHER" id="PTHR30069:SF53">
    <property type="entry name" value="COLICIN I RECEPTOR-RELATED"/>
    <property type="match status" value="1"/>
</dbReference>
<keyword evidence="7 11" id="KW-0798">TonB box</keyword>
<evidence type="ECO:0000259" key="14">
    <source>
        <dbReference type="Pfam" id="PF07715"/>
    </source>
</evidence>
<evidence type="ECO:0000256" key="5">
    <source>
        <dbReference type="ARBA" id="ARBA00022729"/>
    </source>
</evidence>
<keyword evidence="6" id="KW-0406">Ion transport</keyword>
<keyword evidence="16" id="KW-1185">Reference proteome</keyword>
<evidence type="ECO:0000256" key="10">
    <source>
        <dbReference type="PROSITE-ProRule" id="PRU01360"/>
    </source>
</evidence>
<keyword evidence="2 10" id="KW-0813">Transport</keyword>
<dbReference type="OrthoDB" id="9764669at2"/>
<dbReference type="Proteomes" id="UP000321583">
    <property type="component" value="Unassembled WGS sequence"/>
</dbReference>
<feature type="chain" id="PRO_5021980957" evidence="12">
    <location>
        <begin position="25"/>
        <end position="607"/>
    </location>
</feature>
<evidence type="ECO:0000256" key="2">
    <source>
        <dbReference type="ARBA" id="ARBA00022448"/>
    </source>
</evidence>
<dbReference type="Gene3D" id="2.170.130.10">
    <property type="entry name" value="TonB-dependent receptor, plug domain"/>
    <property type="match status" value="1"/>
</dbReference>
<evidence type="ECO:0000256" key="3">
    <source>
        <dbReference type="ARBA" id="ARBA00022452"/>
    </source>
</evidence>
<comment type="similarity">
    <text evidence="10 11">Belongs to the TonB-dependent receptor family.</text>
</comment>
<dbReference type="EMBL" id="VLJS01000104">
    <property type="protein sequence ID" value="TWH04261.1"/>
    <property type="molecule type" value="Genomic_DNA"/>
</dbReference>
<name>A0A562D590_9GAMM</name>
<dbReference type="AlphaFoldDB" id="A0A562D590"/>
<comment type="caution">
    <text evidence="15">The sequence shown here is derived from an EMBL/GenBank/DDBJ whole genome shotgun (WGS) entry which is preliminary data.</text>
</comment>
<protein>
    <submittedName>
        <fullName evidence="15">Vitamin B12 transporter</fullName>
    </submittedName>
</protein>
<dbReference type="Pfam" id="PF07715">
    <property type="entry name" value="Plug"/>
    <property type="match status" value="1"/>
</dbReference>
<dbReference type="RefSeq" id="WP_147209157.1">
    <property type="nucleotide sequence ID" value="NZ_VLJS01000104.1"/>
</dbReference>
<dbReference type="InterPro" id="IPR000531">
    <property type="entry name" value="Beta-barrel_TonB"/>
</dbReference>
<proteinExistence type="inferred from homology"/>
<comment type="subcellular location">
    <subcellularLocation>
        <location evidence="1 10">Cell outer membrane</location>
        <topology evidence="1 10">Multi-pass membrane protein</topology>
    </subcellularLocation>
</comment>
<evidence type="ECO:0000259" key="13">
    <source>
        <dbReference type="Pfam" id="PF00593"/>
    </source>
</evidence>
<accession>A0A562D590</accession>
<dbReference type="Gene3D" id="2.40.170.20">
    <property type="entry name" value="TonB-dependent receptor, beta-barrel domain"/>
    <property type="match status" value="1"/>
</dbReference>
<reference evidence="15 16" key="1">
    <citation type="submission" date="2019-07" db="EMBL/GenBank/DDBJ databases">
        <title>Genome sequencing of lignin-degrading bacterial isolates.</title>
        <authorList>
            <person name="Gladden J."/>
        </authorList>
    </citation>
    <scope>NUCLEOTIDE SEQUENCE [LARGE SCALE GENOMIC DNA]</scope>
    <source>
        <strain evidence="15 16">J19</strain>
    </source>
</reference>